<evidence type="ECO:0000313" key="7">
    <source>
        <dbReference type="Proteomes" id="UP000267630"/>
    </source>
</evidence>
<dbReference type="InterPro" id="IPR036390">
    <property type="entry name" value="WH_DNA-bd_sf"/>
</dbReference>
<dbReference type="InterPro" id="IPR005119">
    <property type="entry name" value="LysR_subst-bd"/>
</dbReference>
<dbReference type="PROSITE" id="PS50931">
    <property type="entry name" value="HTH_LYSR"/>
    <property type="match status" value="1"/>
</dbReference>
<feature type="domain" description="HTH lysR-type" evidence="5">
    <location>
        <begin position="29"/>
        <end position="86"/>
    </location>
</feature>
<dbReference type="PANTHER" id="PTHR30118:SF10">
    <property type="entry name" value="LYSR FAMILY TRANSCRIPTIONAL REGULATOR"/>
    <property type="match status" value="1"/>
</dbReference>
<keyword evidence="7" id="KW-1185">Reference proteome</keyword>
<dbReference type="Proteomes" id="UP000267630">
    <property type="component" value="Chromosome 3"/>
</dbReference>
<dbReference type="Gene3D" id="1.10.10.10">
    <property type="entry name" value="Winged helix-like DNA-binding domain superfamily/Winged helix DNA-binding domain"/>
    <property type="match status" value="1"/>
</dbReference>
<dbReference type="GO" id="GO:0003700">
    <property type="term" value="F:DNA-binding transcription factor activity"/>
    <property type="evidence" value="ECO:0007669"/>
    <property type="project" value="InterPro"/>
</dbReference>
<sequence length="322" mass="36415">MEKNHPQPELTERLDDRHDRQVFRILRNIDLNLLTIFEAVYVHKGIVNAAKVLNITPSAISQSINKLRALFPDPLFIRKGQGVTPTAYATHLHQYISQGMEAFLSALDLTGSPHQQRVITIATSPTVGALVMPTIAQALKPRFPQVLLHNIAITDAPSQLNQRQVDLLIDSYAHSGQSIVHHVLFQDRVMMYCREAHPALAMPHSEEHLRQYEFALLLPEGQRYPALHRRLQEQLGERRCGFSSYNLLTQAALVSASDMLGLMPNRMFSLLAKTWPLAALDYPPLADETIDISLHYNKLSAQEPLLNEVIEAVRQAFKPYRT</sequence>
<organism evidence="6 7">
    <name type="scientific">Raoultella terrigena</name>
    <name type="common">Klebsiella terrigena</name>
    <dbReference type="NCBI Taxonomy" id="577"/>
    <lineage>
        <taxon>Bacteria</taxon>
        <taxon>Pseudomonadati</taxon>
        <taxon>Pseudomonadota</taxon>
        <taxon>Gammaproteobacteria</taxon>
        <taxon>Enterobacterales</taxon>
        <taxon>Enterobacteriaceae</taxon>
        <taxon>Klebsiella/Raoultella group</taxon>
        <taxon>Raoultella</taxon>
    </lineage>
</organism>
<evidence type="ECO:0000256" key="2">
    <source>
        <dbReference type="ARBA" id="ARBA00023015"/>
    </source>
</evidence>
<evidence type="ECO:0000313" key="6">
    <source>
        <dbReference type="EMBL" id="VED52937.1"/>
    </source>
</evidence>
<dbReference type="AlphaFoldDB" id="A0A7Z9CU53"/>
<comment type="similarity">
    <text evidence="1">Belongs to the LysR transcriptional regulatory family.</text>
</comment>
<evidence type="ECO:0000256" key="1">
    <source>
        <dbReference type="ARBA" id="ARBA00009437"/>
    </source>
</evidence>
<proteinExistence type="inferred from homology"/>
<dbReference type="GO" id="GO:0003677">
    <property type="term" value="F:DNA binding"/>
    <property type="evidence" value="ECO:0007669"/>
    <property type="project" value="UniProtKB-KW"/>
</dbReference>
<keyword evidence="2" id="KW-0805">Transcription regulation</keyword>
<dbReference type="Pfam" id="PF00126">
    <property type="entry name" value="HTH_1"/>
    <property type="match status" value="1"/>
</dbReference>
<dbReference type="SUPFAM" id="SSF53850">
    <property type="entry name" value="Periplasmic binding protein-like II"/>
    <property type="match status" value="1"/>
</dbReference>
<gene>
    <name evidence="6" type="primary">leuO_1</name>
    <name evidence="6" type="ORF">NCTC9997_04572</name>
</gene>
<dbReference type="Pfam" id="PF03466">
    <property type="entry name" value="LysR_substrate"/>
    <property type="match status" value="1"/>
</dbReference>
<accession>A0A7Z9CU53</accession>
<keyword evidence="4" id="KW-0804">Transcription</keyword>
<dbReference type="PANTHER" id="PTHR30118">
    <property type="entry name" value="HTH-TYPE TRANSCRIPTIONAL REGULATOR LEUO-RELATED"/>
    <property type="match status" value="1"/>
</dbReference>
<dbReference type="EMBL" id="LR134253">
    <property type="protein sequence ID" value="VED52937.1"/>
    <property type="molecule type" value="Genomic_DNA"/>
</dbReference>
<dbReference type="NCBIfam" id="NF008554">
    <property type="entry name" value="PRK11482.1"/>
    <property type="match status" value="1"/>
</dbReference>
<evidence type="ECO:0000256" key="3">
    <source>
        <dbReference type="ARBA" id="ARBA00023125"/>
    </source>
</evidence>
<dbReference type="Gene3D" id="3.40.190.10">
    <property type="entry name" value="Periplasmic binding protein-like II"/>
    <property type="match status" value="2"/>
</dbReference>
<dbReference type="InterPro" id="IPR036388">
    <property type="entry name" value="WH-like_DNA-bd_sf"/>
</dbReference>
<dbReference type="InterPro" id="IPR050389">
    <property type="entry name" value="LysR-type_TF"/>
</dbReference>
<evidence type="ECO:0000256" key="4">
    <source>
        <dbReference type="ARBA" id="ARBA00023163"/>
    </source>
</evidence>
<keyword evidence="3" id="KW-0238">DNA-binding</keyword>
<evidence type="ECO:0000259" key="5">
    <source>
        <dbReference type="PROSITE" id="PS50931"/>
    </source>
</evidence>
<name>A0A7Z9CU53_RAOTE</name>
<dbReference type="InterPro" id="IPR000847">
    <property type="entry name" value="LysR_HTH_N"/>
</dbReference>
<reference evidence="6 7" key="1">
    <citation type="submission" date="2018-12" db="EMBL/GenBank/DDBJ databases">
        <authorList>
            <consortium name="Pathogen Informatics"/>
        </authorList>
    </citation>
    <scope>NUCLEOTIDE SEQUENCE [LARGE SCALE GENOMIC DNA]</scope>
    <source>
        <strain evidence="6 7">NCTC9997</strain>
    </source>
</reference>
<protein>
    <submittedName>
        <fullName evidence="6">LysR-family transcriptional regulator YbeF</fullName>
    </submittedName>
</protein>
<dbReference type="SUPFAM" id="SSF46785">
    <property type="entry name" value="Winged helix' DNA-binding domain"/>
    <property type="match status" value="1"/>
</dbReference>